<evidence type="ECO:0000313" key="4">
    <source>
        <dbReference type="EMBL" id="RXW11180.1"/>
    </source>
</evidence>
<feature type="chain" id="PRO_5020536797" description="RlpA-like protein double-psi beta-barrel domain-containing protein" evidence="2">
    <location>
        <begin position="21"/>
        <end position="140"/>
    </location>
</feature>
<dbReference type="EMBL" id="SDEE01002236">
    <property type="protein sequence ID" value="RXW11180.1"/>
    <property type="molecule type" value="Genomic_DNA"/>
</dbReference>
<organism evidence="4 5">
    <name type="scientific">Candolleomyces aberdarensis</name>
    <dbReference type="NCBI Taxonomy" id="2316362"/>
    <lineage>
        <taxon>Eukaryota</taxon>
        <taxon>Fungi</taxon>
        <taxon>Dikarya</taxon>
        <taxon>Basidiomycota</taxon>
        <taxon>Agaricomycotina</taxon>
        <taxon>Agaricomycetes</taxon>
        <taxon>Agaricomycetidae</taxon>
        <taxon>Agaricales</taxon>
        <taxon>Agaricineae</taxon>
        <taxon>Psathyrellaceae</taxon>
        <taxon>Candolleomyces</taxon>
    </lineage>
</organism>
<feature type="non-terminal residue" evidence="4">
    <location>
        <position position="140"/>
    </location>
</feature>
<dbReference type="CDD" id="cd22191">
    <property type="entry name" value="DPBB_RlpA_EXP_N-like"/>
    <property type="match status" value="1"/>
</dbReference>
<dbReference type="PANTHER" id="PTHR31836">
    <property type="match status" value="1"/>
</dbReference>
<keyword evidence="1 2" id="KW-0732">Signal</keyword>
<gene>
    <name evidence="4" type="ORF">EST38_g14676</name>
</gene>
<accession>A0A4Q2CWN5</accession>
<sequence>MKFLGLLSAVSAALVITADAAVHGAHGHNDIARRLSGNVQHYGRGGGSKWSWYDTETGNAGSCGRMIGNSEFVVAMNAADYDGGNCFKKIVMTYNGKTATATVGDRCPGCPGGGLDLSRGLFEYFAPLGAGIIYGEWHFQ</sequence>
<dbReference type="SUPFAM" id="SSF50685">
    <property type="entry name" value="Barwin-like endoglucanases"/>
    <property type="match status" value="1"/>
</dbReference>
<dbReference type="STRING" id="2316362.A0A4Q2CWN5"/>
<proteinExistence type="predicted"/>
<dbReference type="Proteomes" id="UP000290288">
    <property type="component" value="Unassembled WGS sequence"/>
</dbReference>
<dbReference type="OrthoDB" id="623670at2759"/>
<dbReference type="InterPro" id="IPR009009">
    <property type="entry name" value="RlpA-like_DPBB"/>
</dbReference>
<dbReference type="Pfam" id="PF03330">
    <property type="entry name" value="DPBB_1"/>
    <property type="match status" value="1"/>
</dbReference>
<evidence type="ECO:0000259" key="3">
    <source>
        <dbReference type="Pfam" id="PF03330"/>
    </source>
</evidence>
<name>A0A4Q2CWN5_9AGAR</name>
<dbReference type="Gene3D" id="2.40.40.10">
    <property type="entry name" value="RlpA-like domain"/>
    <property type="match status" value="1"/>
</dbReference>
<comment type="caution">
    <text evidence="4">The sequence shown here is derived from an EMBL/GenBank/DDBJ whole genome shotgun (WGS) entry which is preliminary data.</text>
</comment>
<dbReference type="InterPro" id="IPR036908">
    <property type="entry name" value="RlpA-like_sf"/>
</dbReference>
<dbReference type="InterPro" id="IPR051477">
    <property type="entry name" value="Expansin_CellWall"/>
</dbReference>
<reference evidence="4 5" key="1">
    <citation type="submission" date="2019-01" db="EMBL/GenBank/DDBJ databases">
        <title>Draft genome sequence of Psathyrella aberdarensis IHI B618.</title>
        <authorList>
            <person name="Buettner E."/>
            <person name="Kellner H."/>
        </authorList>
    </citation>
    <scope>NUCLEOTIDE SEQUENCE [LARGE SCALE GENOMIC DNA]</scope>
    <source>
        <strain evidence="4 5">IHI B618</strain>
    </source>
</reference>
<feature type="domain" description="RlpA-like protein double-psi beta-barrel" evidence="3">
    <location>
        <begin position="50"/>
        <end position="133"/>
    </location>
</feature>
<evidence type="ECO:0000256" key="2">
    <source>
        <dbReference type="SAM" id="SignalP"/>
    </source>
</evidence>
<evidence type="ECO:0000313" key="5">
    <source>
        <dbReference type="Proteomes" id="UP000290288"/>
    </source>
</evidence>
<feature type="signal peptide" evidence="2">
    <location>
        <begin position="1"/>
        <end position="20"/>
    </location>
</feature>
<dbReference type="PANTHER" id="PTHR31836:SF28">
    <property type="entry name" value="SRCR DOMAIN-CONTAINING PROTEIN-RELATED"/>
    <property type="match status" value="1"/>
</dbReference>
<evidence type="ECO:0000256" key="1">
    <source>
        <dbReference type="ARBA" id="ARBA00022729"/>
    </source>
</evidence>
<dbReference type="AlphaFoldDB" id="A0A4Q2CWN5"/>
<keyword evidence="5" id="KW-1185">Reference proteome</keyword>
<protein>
    <recommendedName>
        <fullName evidence="3">RlpA-like protein double-psi beta-barrel domain-containing protein</fullName>
    </recommendedName>
</protein>